<dbReference type="PROSITE" id="PS50088">
    <property type="entry name" value="ANK_REPEAT"/>
    <property type="match status" value="3"/>
</dbReference>
<dbReference type="SMART" id="SM00248">
    <property type="entry name" value="ANK"/>
    <property type="match status" value="4"/>
</dbReference>
<evidence type="ECO:0000256" key="1">
    <source>
        <dbReference type="ARBA" id="ARBA00022737"/>
    </source>
</evidence>
<sequence length="196" mass="21829">MEKIYRATLKGDVESLMGILDSNPDLCIDDAKFTSFRRNPLHLAAMLGYIEFAEALLRMNVQLASVSDSQGFTPLHLASTRNNTTMVRVLLDANIGACTALDQDGRTPLHLAAMRDELKVMELLIENNPAAIFQVENNRHETILHLCVKHDKLEALKKLVDYLVYAPGPNSISTNSRDIDGNTILHLASESRQMKV</sequence>
<feature type="repeat" description="ANK" evidence="3">
    <location>
        <begin position="70"/>
        <end position="94"/>
    </location>
</feature>
<dbReference type="Pfam" id="PF12796">
    <property type="entry name" value="Ank_2"/>
    <property type="match status" value="2"/>
</dbReference>
<protein>
    <recommendedName>
        <fullName evidence="6">Ankyrin repeat protein</fullName>
    </recommendedName>
</protein>
<dbReference type="InterPro" id="IPR036770">
    <property type="entry name" value="Ankyrin_rpt-contain_sf"/>
</dbReference>
<keyword evidence="1" id="KW-0677">Repeat</keyword>
<evidence type="ECO:0000256" key="3">
    <source>
        <dbReference type="PROSITE-ProRule" id="PRU00023"/>
    </source>
</evidence>
<keyword evidence="5" id="KW-1185">Reference proteome</keyword>
<evidence type="ECO:0000256" key="2">
    <source>
        <dbReference type="ARBA" id="ARBA00023043"/>
    </source>
</evidence>
<feature type="repeat" description="ANK" evidence="3">
    <location>
        <begin position="36"/>
        <end position="68"/>
    </location>
</feature>
<feature type="repeat" description="ANK" evidence="3">
    <location>
        <begin position="104"/>
        <end position="128"/>
    </location>
</feature>
<proteinExistence type="predicted"/>
<name>A0AAD4TKZ0_9MAGN</name>
<dbReference type="PANTHER" id="PTHR24186:SF37">
    <property type="entry name" value="PGG DOMAIN-CONTAINING PROTEIN"/>
    <property type="match status" value="1"/>
</dbReference>
<dbReference type="PANTHER" id="PTHR24186">
    <property type="entry name" value="PROTEIN PHOSPHATASE 1 REGULATORY SUBUNIT"/>
    <property type="match status" value="1"/>
</dbReference>
<dbReference type="PROSITE" id="PS50297">
    <property type="entry name" value="ANK_REP_REGION"/>
    <property type="match status" value="2"/>
</dbReference>
<gene>
    <name evidence="4" type="ORF">MKW98_019027</name>
</gene>
<dbReference type="EMBL" id="JAJJMB010001069">
    <property type="protein sequence ID" value="KAI3959437.1"/>
    <property type="molecule type" value="Genomic_DNA"/>
</dbReference>
<reference evidence="4" key="1">
    <citation type="submission" date="2022-04" db="EMBL/GenBank/DDBJ databases">
        <title>A functionally conserved STORR gene fusion in Papaver species that diverged 16.8 million years ago.</title>
        <authorList>
            <person name="Catania T."/>
        </authorList>
    </citation>
    <scope>NUCLEOTIDE SEQUENCE</scope>
    <source>
        <strain evidence="4">S-188037</strain>
    </source>
</reference>
<dbReference type="Gene3D" id="1.25.40.20">
    <property type="entry name" value="Ankyrin repeat-containing domain"/>
    <property type="match status" value="1"/>
</dbReference>
<evidence type="ECO:0000313" key="4">
    <source>
        <dbReference type="EMBL" id="KAI3959437.1"/>
    </source>
</evidence>
<dbReference type="InterPro" id="IPR002110">
    <property type="entry name" value="Ankyrin_rpt"/>
</dbReference>
<evidence type="ECO:0008006" key="6">
    <source>
        <dbReference type="Google" id="ProtNLM"/>
    </source>
</evidence>
<dbReference type="GO" id="GO:0005886">
    <property type="term" value="C:plasma membrane"/>
    <property type="evidence" value="ECO:0007669"/>
    <property type="project" value="TreeGrafter"/>
</dbReference>
<organism evidence="4 5">
    <name type="scientific">Papaver atlanticum</name>
    <dbReference type="NCBI Taxonomy" id="357466"/>
    <lineage>
        <taxon>Eukaryota</taxon>
        <taxon>Viridiplantae</taxon>
        <taxon>Streptophyta</taxon>
        <taxon>Embryophyta</taxon>
        <taxon>Tracheophyta</taxon>
        <taxon>Spermatophyta</taxon>
        <taxon>Magnoliopsida</taxon>
        <taxon>Ranunculales</taxon>
        <taxon>Papaveraceae</taxon>
        <taxon>Papaveroideae</taxon>
        <taxon>Papaver</taxon>
    </lineage>
</organism>
<accession>A0AAD4TKZ0</accession>
<comment type="caution">
    <text evidence="4">The sequence shown here is derived from an EMBL/GenBank/DDBJ whole genome shotgun (WGS) entry which is preliminary data.</text>
</comment>
<keyword evidence="2 3" id="KW-0040">ANK repeat</keyword>
<evidence type="ECO:0000313" key="5">
    <source>
        <dbReference type="Proteomes" id="UP001202328"/>
    </source>
</evidence>
<dbReference type="AlphaFoldDB" id="A0AAD4TKZ0"/>
<dbReference type="Proteomes" id="UP001202328">
    <property type="component" value="Unassembled WGS sequence"/>
</dbReference>
<dbReference type="SUPFAM" id="SSF48403">
    <property type="entry name" value="Ankyrin repeat"/>
    <property type="match status" value="1"/>
</dbReference>